<evidence type="ECO:0000313" key="3">
    <source>
        <dbReference type="Proteomes" id="UP001589795"/>
    </source>
</evidence>
<evidence type="ECO:0000256" key="1">
    <source>
        <dbReference type="SAM" id="MobiDB-lite"/>
    </source>
</evidence>
<feature type="region of interest" description="Disordered" evidence="1">
    <location>
        <begin position="49"/>
        <end position="88"/>
    </location>
</feature>
<evidence type="ECO:0000313" key="2">
    <source>
        <dbReference type="EMBL" id="MFC0202116.1"/>
    </source>
</evidence>
<gene>
    <name evidence="2" type="ORF">ACFFIZ_17835</name>
</gene>
<keyword evidence="3" id="KW-1185">Reference proteome</keyword>
<proteinExistence type="predicted"/>
<dbReference type="RefSeq" id="WP_265507716.1">
    <property type="nucleotide sequence ID" value="NZ_JAOTBE010000040.1"/>
</dbReference>
<dbReference type="Proteomes" id="UP001589795">
    <property type="component" value="Unassembled WGS sequence"/>
</dbReference>
<name>A0ABV6CS96_9RHOB</name>
<accession>A0ABV6CS96</accession>
<organism evidence="2 3">
    <name type="scientific">Paracoccus rhizosphaerae</name>
    <dbReference type="NCBI Taxonomy" id="1133347"/>
    <lineage>
        <taxon>Bacteria</taxon>
        <taxon>Pseudomonadati</taxon>
        <taxon>Pseudomonadota</taxon>
        <taxon>Alphaproteobacteria</taxon>
        <taxon>Rhodobacterales</taxon>
        <taxon>Paracoccaceae</taxon>
        <taxon>Paracoccus</taxon>
    </lineage>
</organism>
<protein>
    <submittedName>
        <fullName evidence="2">Uncharacterized protein</fullName>
    </submittedName>
</protein>
<comment type="caution">
    <text evidence="2">The sequence shown here is derived from an EMBL/GenBank/DDBJ whole genome shotgun (WGS) entry which is preliminary data.</text>
</comment>
<sequence length="88" mass="9728">MKRPPSSWLNGIRRQPLSSRRSLLTLKLSTRSPTRLFFSVAIDRLDVGDRVKDHAPSKGSLVLEPDPQRPDGSKVRLSPDAVVAPKDG</sequence>
<dbReference type="EMBL" id="JBHLWQ010000170">
    <property type="protein sequence ID" value="MFC0202116.1"/>
    <property type="molecule type" value="Genomic_DNA"/>
</dbReference>
<reference evidence="2 3" key="1">
    <citation type="submission" date="2024-09" db="EMBL/GenBank/DDBJ databases">
        <authorList>
            <person name="Sun Q."/>
            <person name="Mori K."/>
        </authorList>
    </citation>
    <scope>NUCLEOTIDE SEQUENCE [LARGE SCALE GENOMIC DNA]</scope>
    <source>
        <strain evidence="2 3">CCM 7904</strain>
    </source>
</reference>